<accession>A0A645B5T6</accession>
<dbReference type="AlphaFoldDB" id="A0A645B5T6"/>
<comment type="caution">
    <text evidence="1">The sequence shown here is derived from an EMBL/GenBank/DDBJ whole genome shotgun (WGS) entry which is preliminary data.</text>
</comment>
<organism evidence="1">
    <name type="scientific">bioreactor metagenome</name>
    <dbReference type="NCBI Taxonomy" id="1076179"/>
    <lineage>
        <taxon>unclassified sequences</taxon>
        <taxon>metagenomes</taxon>
        <taxon>ecological metagenomes</taxon>
    </lineage>
</organism>
<gene>
    <name evidence="1" type="ORF">SDC9_107653</name>
</gene>
<proteinExistence type="predicted"/>
<dbReference type="EMBL" id="VSSQ01017992">
    <property type="protein sequence ID" value="MPM60799.1"/>
    <property type="molecule type" value="Genomic_DNA"/>
</dbReference>
<evidence type="ECO:0000313" key="1">
    <source>
        <dbReference type="EMBL" id="MPM60799.1"/>
    </source>
</evidence>
<reference evidence="1" key="1">
    <citation type="submission" date="2019-08" db="EMBL/GenBank/DDBJ databases">
        <authorList>
            <person name="Kucharzyk K."/>
            <person name="Murdoch R.W."/>
            <person name="Higgins S."/>
            <person name="Loffler F."/>
        </authorList>
    </citation>
    <scope>NUCLEOTIDE SEQUENCE</scope>
</reference>
<protein>
    <submittedName>
        <fullName evidence="1">Uncharacterized protein</fullName>
    </submittedName>
</protein>
<sequence>MTLHGVDDLKDLALVRNGRKGAVHKAHATGNALVVIDFGPALFIGFNGIHSAGRGAGPLDLGNGVVGALVHALAALDALRLVDVRVLLRVQIDGVPGADHLAGVRHTALAAVGHPHLLRGAGVTGERNDVDQRLFEKLVVCRGRLFNSRAGRSAHVHGLQRQSAGQPEPFLNDGPGQKNIAAVLGFLSRDNFIGDQVNAGIVPALIGKPCHLGKHVPANIVNGAVNASHCSFLRISFVLFIFRLGCFSII</sequence>
<name>A0A645B5T6_9ZZZZ</name>